<organism evidence="2 3">
    <name type="scientific">Actinospica acidithermotolerans</name>
    <dbReference type="NCBI Taxonomy" id="2828514"/>
    <lineage>
        <taxon>Bacteria</taxon>
        <taxon>Bacillati</taxon>
        <taxon>Actinomycetota</taxon>
        <taxon>Actinomycetes</taxon>
        <taxon>Catenulisporales</taxon>
        <taxon>Actinospicaceae</taxon>
        <taxon>Actinospica</taxon>
    </lineage>
</organism>
<dbReference type="Proteomes" id="UP000676325">
    <property type="component" value="Unassembled WGS sequence"/>
</dbReference>
<dbReference type="AlphaFoldDB" id="A0A941EDB4"/>
<keyword evidence="3" id="KW-1185">Reference proteome</keyword>
<reference evidence="2" key="1">
    <citation type="submission" date="2021-04" db="EMBL/GenBank/DDBJ databases">
        <title>Genome based classification of Actinospica acidithermotolerans sp. nov., an actinobacterium isolated from an Indonesian hot spring.</title>
        <authorList>
            <person name="Kusuma A.B."/>
            <person name="Putra K.E."/>
            <person name="Nafisah S."/>
            <person name="Loh J."/>
            <person name="Nouioui I."/>
            <person name="Goodfellow M."/>
        </authorList>
    </citation>
    <scope>NUCLEOTIDE SEQUENCE</scope>
    <source>
        <strain evidence="2">MGRD01-02</strain>
    </source>
</reference>
<evidence type="ECO:0000313" key="3">
    <source>
        <dbReference type="Proteomes" id="UP000676325"/>
    </source>
</evidence>
<accession>A0A941EDB4</accession>
<dbReference type="EMBL" id="JAGSOH010000008">
    <property type="protein sequence ID" value="MBR7825724.1"/>
    <property type="molecule type" value="Genomic_DNA"/>
</dbReference>
<protein>
    <submittedName>
        <fullName evidence="2">Uncharacterized protein</fullName>
    </submittedName>
</protein>
<proteinExistence type="predicted"/>
<gene>
    <name evidence="2" type="ORF">KDK95_05345</name>
</gene>
<dbReference type="RefSeq" id="WP_212516876.1">
    <property type="nucleotide sequence ID" value="NZ_JAGSOH010000008.1"/>
</dbReference>
<sequence length="53" mass="5223">MQTNARRLIAALVLTLGLGLAVATLGGVRHAATPADTASSATSTASADDLSWG</sequence>
<evidence type="ECO:0000256" key="1">
    <source>
        <dbReference type="SAM" id="MobiDB-lite"/>
    </source>
</evidence>
<feature type="region of interest" description="Disordered" evidence="1">
    <location>
        <begin position="31"/>
        <end position="53"/>
    </location>
</feature>
<name>A0A941EDB4_9ACTN</name>
<evidence type="ECO:0000313" key="2">
    <source>
        <dbReference type="EMBL" id="MBR7825724.1"/>
    </source>
</evidence>
<comment type="caution">
    <text evidence="2">The sequence shown here is derived from an EMBL/GenBank/DDBJ whole genome shotgun (WGS) entry which is preliminary data.</text>
</comment>